<dbReference type="SMART" id="SM00448">
    <property type="entry name" value="REC"/>
    <property type="match status" value="1"/>
</dbReference>
<dbReference type="Proteomes" id="UP000015380">
    <property type="component" value="Chromosome"/>
</dbReference>
<evidence type="ECO:0000313" key="10">
    <source>
        <dbReference type="EMBL" id="AGS39306.1"/>
    </source>
</evidence>
<feature type="domain" description="Response regulatory" evidence="8">
    <location>
        <begin position="9"/>
        <end position="123"/>
    </location>
</feature>
<dbReference type="CDD" id="cd17624">
    <property type="entry name" value="REC_OmpR_PmrA-like"/>
    <property type="match status" value="1"/>
</dbReference>
<dbReference type="InterPro" id="IPR011006">
    <property type="entry name" value="CheY-like_superfamily"/>
</dbReference>
<feature type="domain" description="OmpR/PhoB-type" evidence="9">
    <location>
        <begin position="130"/>
        <end position="227"/>
    </location>
</feature>
<organism evidence="10 11">
    <name type="scientific">Cycloclasticus zancles 78-ME</name>
    <dbReference type="NCBI Taxonomy" id="1198232"/>
    <lineage>
        <taxon>Bacteria</taxon>
        <taxon>Pseudomonadati</taxon>
        <taxon>Pseudomonadota</taxon>
        <taxon>Gammaproteobacteria</taxon>
        <taxon>Thiotrichales</taxon>
        <taxon>Piscirickettsiaceae</taxon>
        <taxon>Cycloclasticus</taxon>
    </lineage>
</organism>
<dbReference type="PANTHER" id="PTHR48111">
    <property type="entry name" value="REGULATOR OF RPOS"/>
    <property type="match status" value="1"/>
</dbReference>
<dbReference type="Pfam" id="PF00486">
    <property type="entry name" value="Trans_reg_C"/>
    <property type="match status" value="1"/>
</dbReference>
<dbReference type="CDD" id="cd00383">
    <property type="entry name" value="trans_reg_C"/>
    <property type="match status" value="1"/>
</dbReference>
<evidence type="ECO:0000313" key="11">
    <source>
        <dbReference type="Proteomes" id="UP000015380"/>
    </source>
</evidence>
<dbReference type="InterPro" id="IPR036388">
    <property type="entry name" value="WH-like_DNA-bd_sf"/>
</dbReference>
<sequence length="251" mass="27983">MHTGEQMIRVLLVEDNLGLAGNIIDYLELEDMACDHVANGIAALNLMDAQRFDVIILDINLPKMDGFRVCEHVRNQGDDTPIIMLTARDKLESKLEGFQMGADDYLVKPFEMAELVARVITLSTRRSGQIRKLQFGNVSLDLKAQIASVNEGPLKLSPTTFKILQVLLREQGNAVSRQRLIDAVWKDEAPESNTLKVHIHNLRKLLAQGDSNIEVKALPNAGFCVALTSTPPSKVADDNDIEQTDNKQERR</sequence>
<dbReference type="GO" id="GO:0006355">
    <property type="term" value="P:regulation of DNA-templated transcription"/>
    <property type="evidence" value="ECO:0007669"/>
    <property type="project" value="InterPro"/>
</dbReference>
<accession>S5T6B4</accession>
<evidence type="ECO:0000256" key="5">
    <source>
        <dbReference type="ARBA" id="ARBA00023163"/>
    </source>
</evidence>
<evidence type="ECO:0000259" key="9">
    <source>
        <dbReference type="PROSITE" id="PS51755"/>
    </source>
</evidence>
<evidence type="ECO:0000256" key="2">
    <source>
        <dbReference type="ARBA" id="ARBA00023012"/>
    </source>
</evidence>
<dbReference type="SUPFAM" id="SSF46894">
    <property type="entry name" value="C-terminal effector domain of the bipartite response regulators"/>
    <property type="match status" value="1"/>
</dbReference>
<keyword evidence="3" id="KW-0805">Transcription regulation</keyword>
<dbReference type="InterPro" id="IPR001867">
    <property type="entry name" value="OmpR/PhoB-type_DNA-bd"/>
</dbReference>
<dbReference type="GO" id="GO:0000156">
    <property type="term" value="F:phosphorelay response regulator activity"/>
    <property type="evidence" value="ECO:0007669"/>
    <property type="project" value="TreeGrafter"/>
</dbReference>
<feature type="DNA-binding region" description="OmpR/PhoB-type" evidence="7">
    <location>
        <begin position="130"/>
        <end position="227"/>
    </location>
</feature>
<evidence type="ECO:0000256" key="7">
    <source>
        <dbReference type="PROSITE-ProRule" id="PRU01091"/>
    </source>
</evidence>
<dbReference type="SMART" id="SM00862">
    <property type="entry name" value="Trans_reg_C"/>
    <property type="match status" value="1"/>
</dbReference>
<evidence type="ECO:0000256" key="4">
    <source>
        <dbReference type="ARBA" id="ARBA00023125"/>
    </source>
</evidence>
<dbReference type="InterPro" id="IPR039420">
    <property type="entry name" value="WalR-like"/>
</dbReference>
<evidence type="ECO:0000256" key="1">
    <source>
        <dbReference type="ARBA" id="ARBA00022553"/>
    </source>
</evidence>
<evidence type="ECO:0000256" key="6">
    <source>
        <dbReference type="PROSITE-ProRule" id="PRU00169"/>
    </source>
</evidence>
<dbReference type="Gene3D" id="6.10.250.690">
    <property type="match status" value="1"/>
</dbReference>
<dbReference type="GO" id="GO:0032993">
    <property type="term" value="C:protein-DNA complex"/>
    <property type="evidence" value="ECO:0007669"/>
    <property type="project" value="TreeGrafter"/>
</dbReference>
<dbReference type="GO" id="GO:0005829">
    <property type="term" value="C:cytosol"/>
    <property type="evidence" value="ECO:0007669"/>
    <property type="project" value="TreeGrafter"/>
</dbReference>
<dbReference type="KEGG" id="cza:CYCME_0973"/>
<dbReference type="eggNOG" id="COG0745">
    <property type="taxonomic scope" value="Bacteria"/>
</dbReference>
<dbReference type="EMBL" id="CP005996">
    <property type="protein sequence ID" value="AGS39306.1"/>
    <property type="molecule type" value="Genomic_DNA"/>
</dbReference>
<dbReference type="SUPFAM" id="SSF52172">
    <property type="entry name" value="CheY-like"/>
    <property type="match status" value="1"/>
</dbReference>
<keyword evidence="2" id="KW-0902">Two-component regulatory system</keyword>
<dbReference type="PANTHER" id="PTHR48111:SF22">
    <property type="entry name" value="REGULATOR OF RPOS"/>
    <property type="match status" value="1"/>
</dbReference>
<dbReference type="HOGENOM" id="CLU_000445_30_1_6"/>
<keyword evidence="5" id="KW-0804">Transcription</keyword>
<gene>
    <name evidence="10" type="ORF">CYCME_0973</name>
</gene>
<proteinExistence type="predicted"/>
<dbReference type="AlphaFoldDB" id="S5T6B4"/>
<dbReference type="Pfam" id="PF00072">
    <property type="entry name" value="Response_reg"/>
    <property type="match status" value="1"/>
</dbReference>
<evidence type="ECO:0000256" key="3">
    <source>
        <dbReference type="ARBA" id="ARBA00023015"/>
    </source>
</evidence>
<dbReference type="GO" id="GO:0000976">
    <property type="term" value="F:transcription cis-regulatory region binding"/>
    <property type="evidence" value="ECO:0007669"/>
    <property type="project" value="TreeGrafter"/>
</dbReference>
<dbReference type="PATRIC" id="fig|1198232.3.peg.973"/>
<reference evidence="10 11" key="1">
    <citation type="submission" date="2013-05" db="EMBL/GenBank/DDBJ databases">
        <title>Between feast and famine: a lifestyle of most important marine PAH-degrading bacterium Cycloclasticus sp. 7ME.</title>
        <authorList>
            <person name="Yakimov M.M."/>
            <person name="Messina E."/>
            <person name="Genovese M."/>
            <person name="Denaro R."/>
            <person name="Crisafi F."/>
            <person name="Russo D."/>
            <person name="Cappello S."/>
            <person name="Santisi S."/>
            <person name="Smedile F."/>
            <person name="Golyshina O.V."/>
            <person name="Tran H."/>
            <person name="Pieper D.H."/>
            <person name="Golyshin P.N."/>
            <person name="Giuliano L."/>
        </authorList>
    </citation>
    <scope>NUCLEOTIDE SEQUENCE [LARGE SCALE GENOMIC DNA]</scope>
    <source>
        <strain evidence="10 11">78-ME</strain>
    </source>
</reference>
<protein>
    <submittedName>
        <fullName evidence="10">Two-component system response regulator</fullName>
    </submittedName>
</protein>
<dbReference type="Gene3D" id="3.40.50.2300">
    <property type="match status" value="1"/>
</dbReference>
<name>S5T6B4_9GAMM</name>
<keyword evidence="11" id="KW-1185">Reference proteome</keyword>
<keyword evidence="4 7" id="KW-0238">DNA-binding</keyword>
<dbReference type="InterPro" id="IPR016032">
    <property type="entry name" value="Sig_transdc_resp-reg_C-effctor"/>
</dbReference>
<dbReference type="Gene3D" id="1.10.10.10">
    <property type="entry name" value="Winged helix-like DNA-binding domain superfamily/Winged helix DNA-binding domain"/>
    <property type="match status" value="1"/>
</dbReference>
<dbReference type="PROSITE" id="PS50110">
    <property type="entry name" value="RESPONSE_REGULATORY"/>
    <property type="match status" value="1"/>
</dbReference>
<keyword evidence="1 6" id="KW-0597">Phosphoprotein</keyword>
<evidence type="ECO:0000259" key="8">
    <source>
        <dbReference type="PROSITE" id="PS50110"/>
    </source>
</evidence>
<dbReference type="PROSITE" id="PS51755">
    <property type="entry name" value="OMPR_PHOB"/>
    <property type="match status" value="1"/>
</dbReference>
<reference evidence="11" key="2">
    <citation type="journal article" date="2016" name="Environ. Microbiol. Rep.">
        <title>Analysis of defence systems and a conjugative IncP-1 plasmid in the marine polyaromatic hydrocarbons-degrading bacterium Cycloclasticus sp. 78-ME.</title>
        <authorList>
            <person name="Yakimov M.M."/>
            <person name="Crisafi F."/>
            <person name="Messina E."/>
            <person name="Smedile F."/>
            <person name="Lopatina A."/>
            <person name="Denaro R."/>
            <person name="Pieper D.H."/>
            <person name="Golyshin P.N."/>
            <person name="Giuliano L."/>
        </authorList>
    </citation>
    <scope>NUCLEOTIDE SEQUENCE [LARGE SCALE GENOMIC DNA]</scope>
    <source>
        <strain evidence="11">78-ME</strain>
    </source>
</reference>
<dbReference type="InterPro" id="IPR001789">
    <property type="entry name" value="Sig_transdc_resp-reg_receiver"/>
</dbReference>
<feature type="modified residue" description="4-aspartylphosphate" evidence="6">
    <location>
        <position position="58"/>
    </location>
</feature>